<gene>
    <name evidence="1" type="ORF">HW555_002253</name>
</gene>
<reference evidence="1" key="1">
    <citation type="submission" date="2020-08" db="EMBL/GenBank/DDBJ databases">
        <title>Spodoptera exigua strain:BAW_Kor-Di-RS1 Genome sequencing and assembly.</title>
        <authorList>
            <person name="Kim J."/>
            <person name="Nam H.Y."/>
            <person name="Kwon M."/>
            <person name="Choi J.H."/>
            <person name="Cho S.R."/>
            <person name="Kim G.-H."/>
        </authorList>
    </citation>
    <scope>NUCLEOTIDE SEQUENCE</scope>
    <source>
        <strain evidence="1">BAW_Kor-Di-RS1</strain>
        <tissue evidence="1">Whole-body</tissue>
    </source>
</reference>
<accession>A0A835GQQ0</accession>
<dbReference type="AlphaFoldDB" id="A0A835GQQ0"/>
<evidence type="ECO:0000313" key="2">
    <source>
        <dbReference type="Proteomes" id="UP000648187"/>
    </source>
</evidence>
<organism evidence="1 2">
    <name type="scientific">Spodoptera exigua</name>
    <name type="common">Beet armyworm</name>
    <name type="synonym">Noctua fulgens</name>
    <dbReference type="NCBI Taxonomy" id="7107"/>
    <lineage>
        <taxon>Eukaryota</taxon>
        <taxon>Metazoa</taxon>
        <taxon>Ecdysozoa</taxon>
        <taxon>Arthropoda</taxon>
        <taxon>Hexapoda</taxon>
        <taxon>Insecta</taxon>
        <taxon>Pterygota</taxon>
        <taxon>Neoptera</taxon>
        <taxon>Endopterygota</taxon>
        <taxon>Lepidoptera</taxon>
        <taxon>Glossata</taxon>
        <taxon>Ditrysia</taxon>
        <taxon>Noctuoidea</taxon>
        <taxon>Noctuidae</taxon>
        <taxon>Amphipyrinae</taxon>
        <taxon>Spodoptera</taxon>
    </lineage>
</organism>
<protein>
    <submittedName>
        <fullName evidence="1">Uncharacterized protein</fullName>
    </submittedName>
</protein>
<keyword evidence="2" id="KW-1185">Reference proteome</keyword>
<name>A0A835GQQ0_SPOEX</name>
<proteinExistence type="predicted"/>
<evidence type="ECO:0000313" key="1">
    <source>
        <dbReference type="EMBL" id="KAF9421813.1"/>
    </source>
</evidence>
<comment type="caution">
    <text evidence="1">The sequence shown here is derived from an EMBL/GenBank/DDBJ whole genome shotgun (WGS) entry which is preliminary data.</text>
</comment>
<sequence length="183" mass="19819">MYGLPDINLAMENLVLHISGIEGLRKSLIAKVTVSSPGIERLRISVRLSSLSNKSTDGISSESKGTDEGRFQLYRRNLKQSVQLHGNDNTGIDFIALLFIKLTADPVSTKKVKLRLFNGVLRETCGVEQLVEIRAGSMDLENLDFSGAVDAEDLEQADSLGTADTENLEWAGALGTADLVGLE</sequence>
<dbReference type="Proteomes" id="UP000648187">
    <property type="component" value="Unassembled WGS sequence"/>
</dbReference>
<dbReference type="EMBL" id="JACKWZ010000021">
    <property type="protein sequence ID" value="KAF9421813.1"/>
    <property type="molecule type" value="Genomic_DNA"/>
</dbReference>